<dbReference type="OrthoDB" id="5196541at2"/>
<reference evidence="1 2" key="1">
    <citation type="journal article" date="2016" name="Genome Announc.">
        <title>Draft Genome Sequence of Planomonospora sphaerica JCM9374, a Rare Actinomycete.</title>
        <authorList>
            <person name="Dohra H."/>
            <person name="Suzuki T."/>
            <person name="Inoue Y."/>
            <person name="Kodani S."/>
        </authorList>
    </citation>
    <scope>NUCLEOTIDE SEQUENCE [LARGE SCALE GENOMIC DNA]</scope>
    <source>
        <strain evidence="1 2">JCM 9374</strain>
    </source>
</reference>
<dbReference type="Gene3D" id="3.40.50.880">
    <property type="match status" value="1"/>
</dbReference>
<dbReference type="STRING" id="161355.PS9374_07000"/>
<gene>
    <name evidence="1" type="ORF">PS9374_07000</name>
</gene>
<dbReference type="InterPro" id="IPR029062">
    <property type="entry name" value="Class_I_gatase-like"/>
</dbReference>
<dbReference type="SUPFAM" id="SSF52317">
    <property type="entry name" value="Class I glutamine amidotransferase-like"/>
    <property type="match status" value="1"/>
</dbReference>
<reference evidence="2" key="2">
    <citation type="submission" date="2016-04" db="EMBL/GenBank/DDBJ databases">
        <title>Planomonospora sphaerica JCM9374 whole genome shotgun sequence.</title>
        <authorList>
            <person name="Suzuki T."/>
            <person name="Dohra H."/>
            <person name="Kodani S."/>
        </authorList>
    </citation>
    <scope>NUCLEOTIDE SEQUENCE [LARGE SCALE GENOMIC DNA]</scope>
    <source>
        <strain evidence="2">JCM 9374</strain>
    </source>
</reference>
<proteinExistence type="predicted"/>
<dbReference type="EMBL" id="BDCX01000026">
    <property type="protein sequence ID" value="GAT71309.1"/>
    <property type="molecule type" value="Genomic_DNA"/>
</dbReference>
<sequence length="189" mass="19887">MTPTGRLPVLVVRHVTWEGPHRILHAFDGRPVHLVDTLSAGAALPPVDTVAGAVFMGGPMSANGTDPLLGALAPRRTFLHWHGEILDPPSGSAVLARSAQTACQAFRVGSAWGMLFHPEADRELLDEWLAEPSMAAEAEQAHGPAAAHRLRADADAAEPELLAAADAMFAAFATRITAHADRYVAGPTA</sequence>
<comment type="caution">
    <text evidence="1">The sequence shown here is derived from an EMBL/GenBank/DDBJ whole genome shotgun (WGS) entry which is preliminary data.</text>
</comment>
<dbReference type="Proteomes" id="UP000077701">
    <property type="component" value="Unassembled WGS sequence"/>
</dbReference>
<name>A0A161LZ72_9ACTN</name>
<organism evidence="1 2">
    <name type="scientific">Planomonospora sphaerica</name>
    <dbReference type="NCBI Taxonomy" id="161355"/>
    <lineage>
        <taxon>Bacteria</taxon>
        <taxon>Bacillati</taxon>
        <taxon>Actinomycetota</taxon>
        <taxon>Actinomycetes</taxon>
        <taxon>Streptosporangiales</taxon>
        <taxon>Streptosporangiaceae</taxon>
        <taxon>Planomonospora</taxon>
    </lineage>
</organism>
<protein>
    <submittedName>
        <fullName evidence="1">GMP synthase</fullName>
    </submittedName>
</protein>
<accession>A0A161LZ72</accession>
<keyword evidence="2" id="KW-1185">Reference proteome</keyword>
<dbReference type="AlphaFoldDB" id="A0A161LZ72"/>
<dbReference type="RefSeq" id="WP_068904329.1">
    <property type="nucleotide sequence ID" value="NZ_BDCX01000026.1"/>
</dbReference>
<evidence type="ECO:0000313" key="1">
    <source>
        <dbReference type="EMBL" id="GAT71309.1"/>
    </source>
</evidence>
<evidence type="ECO:0000313" key="2">
    <source>
        <dbReference type="Proteomes" id="UP000077701"/>
    </source>
</evidence>